<dbReference type="PANTHER" id="PTHR30290">
    <property type="entry name" value="PERIPLASMIC BINDING COMPONENT OF ABC TRANSPORTER"/>
    <property type="match status" value="1"/>
</dbReference>
<sequence length="851" mass="97651">MSLFSKDQPIAQSHRTRQRFSSLVVVIFAFCFVSTLGSTAQESTAQESNSNPTAETEAEATPDQPVDENAPEEEEKKEEPLPTLEEMQPLSVEQLMKGPAEDWIVLKAKDQVLVVQPVDPRPNTLEFLADRLKYPDKYEPKSFGLDEEGKPLTGEALDKAKRIWRKTLVYLEVHMPFDKNDISEDADRKFFIPFRVIKEIIYFEDLMLKQIDTFLDQKKISEAYEMVVVLRKRNSKWPGLQFREEGLLFAESARLVDEKKFELALVDLEQLHERNPKYPELTDATANVADLLIKEADAAGDFRRARHFLERLKARFPQHRTVTRWTDTLTARTAALMQEAQTAESVGEIEKALASAEKAALVWPNTSGLRTLYGRLARRYQRLRVGVLLQPRDVPTPLNRTVADDRQRELTQSTLFEPDYLDEQIVRYRSGFLNEWEPTNLGRRIRFQLRPYRQSWESQPVTVALPMIRQLSDKMQTDSQHFDERLSDRISSVAQKSPFVFDVEFENVPLRPEPLFSYALNGPGSFELAKHDERSITYRRAIPEQPDDNQYHIAEVVEVQYDTPEKAIQGLLRGQVDMLPQIPLRDVDILSEQSSFFVQKYQLPKTHLVQFNNQNKALRSRALRRAMAACLDNQRLLEEFVLKSPPNGKARLTSAPFPQTSYAYDTAVLPQDYDIELALALSIAARKELGGALPKLSLRAPPDPESRIIAKQLIAAWARIGLDVTLAEDDGSAGEDDWDLSYRIISMREPAVELWPLLTGKETAEIADLKYLPNWLRQKLVELDRVSDWSRAENLLHGLHRDMAAEAQVIPLFEVDEYLIVRKTVRGVPEAPISTYDGIEQWVVQPWYPIK</sequence>
<keyword evidence="5" id="KW-1185">Reference proteome</keyword>
<evidence type="ECO:0000256" key="1">
    <source>
        <dbReference type="SAM" id="MobiDB-lite"/>
    </source>
</evidence>
<dbReference type="Gene3D" id="3.40.190.10">
    <property type="entry name" value="Periplasmic binding protein-like II"/>
    <property type="match status" value="1"/>
</dbReference>
<name>A0A5C6BNA0_9PLAN</name>
<evidence type="ECO:0000256" key="2">
    <source>
        <dbReference type="SAM" id="Phobius"/>
    </source>
</evidence>
<feature type="compositionally biased region" description="Acidic residues" evidence="1">
    <location>
        <begin position="56"/>
        <end position="76"/>
    </location>
</feature>
<gene>
    <name evidence="4" type="ORF">CA54_19980</name>
</gene>
<proteinExistence type="predicted"/>
<dbReference type="Gene3D" id="3.90.76.10">
    <property type="entry name" value="Dipeptide-binding Protein, Domain 1"/>
    <property type="match status" value="1"/>
</dbReference>
<dbReference type="InterPro" id="IPR000914">
    <property type="entry name" value="SBP_5_dom"/>
</dbReference>
<feature type="transmembrane region" description="Helical" evidence="2">
    <location>
        <begin position="20"/>
        <end position="40"/>
    </location>
</feature>
<dbReference type="InterPro" id="IPR039424">
    <property type="entry name" value="SBP_5"/>
</dbReference>
<keyword evidence="2" id="KW-1133">Transmembrane helix</keyword>
<evidence type="ECO:0000313" key="5">
    <source>
        <dbReference type="Proteomes" id="UP000320735"/>
    </source>
</evidence>
<evidence type="ECO:0000259" key="3">
    <source>
        <dbReference type="Pfam" id="PF00496"/>
    </source>
</evidence>
<dbReference type="GO" id="GO:1904680">
    <property type="term" value="F:peptide transmembrane transporter activity"/>
    <property type="evidence" value="ECO:0007669"/>
    <property type="project" value="TreeGrafter"/>
</dbReference>
<dbReference type="AlphaFoldDB" id="A0A5C6BNA0"/>
<dbReference type="RefSeq" id="WP_146370539.1">
    <property type="nucleotide sequence ID" value="NZ_SJPP01000001.1"/>
</dbReference>
<protein>
    <submittedName>
        <fullName evidence="4">Extracellular solute-binding protein</fullName>
    </submittedName>
</protein>
<dbReference type="Pfam" id="PF00496">
    <property type="entry name" value="SBP_bac_5"/>
    <property type="match status" value="1"/>
</dbReference>
<feature type="compositionally biased region" description="Polar residues" evidence="1">
    <location>
        <begin position="41"/>
        <end position="54"/>
    </location>
</feature>
<dbReference type="Gene3D" id="1.25.40.10">
    <property type="entry name" value="Tetratricopeptide repeat domain"/>
    <property type="match status" value="1"/>
</dbReference>
<accession>A0A5C6BNA0</accession>
<dbReference type="OrthoDB" id="231050at2"/>
<dbReference type="SUPFAM" id="SSF53850">
    <property type="entry name" value="Periplasmic binding protein-like II"/>
    <property type="match status" value="1"/>
</dbReference>
<organism evidence="4 5">
    <name type="scientific">Symmachiella macrocystis</name>
    <dbReference type="NCBI Taxonomy" id="2527985"/>
    <lineage>
        <taxon>Bacteria</taxon>
        <taxon>Pseudomonadati</taxon>
        <taxon>Planctomycetota</taxon>
        <taxon>Planctomycetia</taxon>
        <taxon>Planctomycetales</taxon>
        <taxon>Planctomycetaceae</taxon>
        <taxon>Symmachiella</taxon>
    </lineage>
</organism>
<dbReference type="InterPro" id="IPR011990">
    <property type="entry name" value="TPR-like_helical_dom_sf"/>
</dbReference>
<comment type="caution">
    <text evidence="4">The sequence shown here is derived from an EMBL/GenBank/DDBJ whole genome shotgun (WGS) entry which is preliminary data.</text>
</comment>
<dbReference type="EMBL" id="SJPP01000001">
    <property type="protein sequence ID" value="TWU13172.1"/>
    <property type="molecule type" value="Genomic_DNA"/>
</dbReference>
<evidence type="ECO:0000313" key="4">
    <source>
        <dbReference type="EMBL" id="TWU13172.1"/>
    </source>
</evidence>
<feature type="domain" description="Solute-binding protein family 5" evidence="3">
    <location>
        <begin position="524"/>
        <end position="738"/>
    </location>
</feature>
<keyword evidence="2" id="KW-0812">Transmembrane</keyword>
<feature type="region of interest" description="Disordered" evidence="1">
    <location>
        <begin position="41"/>
        <end position="88"/>
    </location>
</feature>
<dbReference type="SUPFAM" id="SSF48452">
    <property type="entry name" value="TPR-like"/>
    <property type="match status" value="1"/>
</dbReference>
<dbReference type="Gene3D" id="3.10.105.10">
    <property type="entry name" value="Dipeptide-binding Protein, Domain 3"/>
    <property type="match status" value="1"/>
</dbReference>
<dbReference type="Proteomes" id="UP000320735">
    <property type="component" value="Unassembled WGS sequence"/>
</dbReference>
<dbReference type="GO" id="GO:0015833">
    <property type="term" value="P:peptide transport"/>
    <property type="evidence" value="ECO:0007669"/>
    <property type="project" value="TreeGrafter"/>
</dbReference>
<keyword evidence="2" id="KW-0472">Membrane</keyword>
<reference evidence="4 5" key="1">
    <citation type="submission" date="2019-02" db="EMBL/GenBank/DDBJ databases">
        <title>Deep-cultivation of Planctomycetes and their phenomic and genomic characterization uncovers novel biology.</title>
        <authorList>
            <person name="Wiegand S."/>
            <person name="Jogler M."/>
            <person name="Boedeker C."/>
            <person name="Pinto D."/>
            <person name="Vollmers J."/>
            <person name="Rivas-Marin E."/>
            <person name="Kohn T."/>
            <person name="Peeters S.H."/>
            <person name="Heuer A."/>
            <person name="Rast P."/>
            <person name="Oberbeckmann S."/>
            <person name="Bunk B."/>
            <person name="Jeske O."/>
            <person name="Meyerdierks A."/>
            <person name="Storesund J.E."/>
            <person name="Kallscheuer N."/>
            <person name="Luecker S."/>
            <person name="Lage O.M."/>
            <person name="Pohl T."/>
            <person name="Merkel B.J."/>
            <person name="Hornburger P."/>
            <person name="Mueller R.-W."/>
            <person name="Bruemmer F."/>
            <person name="Labrenz M."/>
            <person name="Spormann A.M."/>
            <person name="Op Den Camp H."/>
            <person name="Overmann J."/>
            <person name="Amann R."/>
            <person name="Jetten M.S.M."/>
            <person name="Mascher T."/>
            <person name="Medema M.H."/>
            <person name="Devos D.P."/>
            <person name="Kaster A.-K."/>
            <person name="Ovreas L."/>
            <person name="Rohde M."/>
            <person name="Galperin M.Y."/>
            <person name="Jogler C."/>
        </authorList>
    </citation>
    <scope>NUCLEOTIDE SEQUENCE [LARGE SCALE GENOMIC DNA]</scope>
    <source>
        <strain evidence="4 5">CA54</strain>
    </source>
</reference>